<evidence type="ECO:0000256" key="2">
    <source>
        <dbReference type="ARBA" id="ARBA00022692"/>
    </source>
</evidence>
<feature type="transmembrane region" description="Helical" evidence="5">
    <location>
        <begin position="341"/>
        <end position="359"/>
    </location>
</feature>
<keyword evidence="3 5" id="KW-1133">Transmembrane helix</keyword>
<gene>
    <name evidence="7" type="ORF">INT45_008619</name>
</gene>
<evidence type="ECO:0000313" key="8">
    <source>
        <dbReference type="Proteomes" id="UP000646827"/>
    </source>
</evidence>
<feature type="transmembrane region" description="Helical" evidence="5">
    <location>
        <begin position="402"/>
        <end position="430"/>
    </location>
</feature>
<comment type="caution">
    <text evidence="7">The sequence shown here is derived from an EMBL/GenBank/DDBJ whole genome shotgun (WGS) entry which is preliminary data.</text>
</comment>
<dbReference type="InterPro" id="IPR001902">
    <property type="entry name" value="SLC26A/SulP_fam"/>
</dbReference>
<dbReference type="GO" id="GO:0055085">
    <property type="term" value="P:transmembrane transport"/>
    <property type="evidence" value="ECO:0007669"/>
    <property type="project" value="InterPro"/>
</dbReference>
<dbReference type="OrthoDB" id="427213at2759"/>
<dbReference type="Proteomes" id="UP000646827">
    <property type="component" value="Unassembled WGS sequence"/>
</dbReference>
<protein>
    <recommendedName>
        <fullName evidence="6">STAS domain-containing protein</fullName>
    </recommendedName>
</protein>
<name>A0A8H7S434_9FUNG</name>
<dbReference type="PROSITE" id="PS50801">
    <property type="entry name" value="STAS"/>
    <property type="match status" value="1"/>
</dbReference>
<evidence type="ECO:0000259" key="6">
    <source>
        <dbReference type="PROSITE" id="PS50801"/>
    </source>
</evidence>
<feature type="transmembrane region" description="Helical" evidence="5">
    <location>
        <begin position="210"/>
        <end position="232"/>
    </location>
</feature>
<reference evidence="7 8" key="1">
    <citation type="submission" date="2020-12" db="EMBL/GenBank/DDBJ databases">
        <title>Metabolic potential, ecology and presence of endohyphal bacteria is reflected in genomic diversity of Mucoromycotina.</title>
        <authorList>
            <person name="Muszewska A."/>
            <person name="Okrasinska A."/>
            <person name="Steczkiewicz K."/>
            <person name="Drgas O."/>
            <person name="Orlowska M."/>
            <person name="Perlinska-Lenart U."/>
            <person name="Aleksandrzak-Piekarczyk T."/>
            <person name="Szatraj K."/>
            <person name="Zielenkiewicz U."/>
            <person name="Pilsyk S."/>
            <person name="Malc E."/>
            <person name="Mieczkowski P."/>
            <person name="Kruszewska J.S."/>
            <person name="Biernat P."/>
            <person name="Pawlowska J."/>
        </authorList>
    </citation>
    <scope>NUCLEOTIDE SEQUENCE [LARGE SCALE GENOMIC DNA]</scope>
    <source>
        <strain evidence="7 8">CBS 142.35</strain>
    </source>
</reference>
<accession>A0A8H7S434</accession>
<evidence type="ECO:0000256" key="4">
    <source>
        <dbReference type="ARBA" id="ARBA00023136"/>
    </source>
</evidence>
<dbReference type="InterPro" id="IPR036513">
    <property type="entry name" value="STAS_dom_sf"/>
</dbReference>
<dbReference type="GO" id="GO:0016020">
    <property type="term" value="C:membrane"/>
    <property type="evidence" value="ECO:0007669"/>
    <property type="project" value="UniProtKB-SubCell"/>
</dbReference>
<dbReference type="EMBL" id="JAEPRB010000119">
    <property type="protein sequence ID" value="KAG2221098.1"/>
    <property type="molecule type" value="Genomic_DNA"/>
</dbReference>
<proteinExistence type="predicted"/>
<dbReference type="PANTHER" id="PTHR11814">
    <property type="entry name" value="SULFATE TRANSPORTER"/>
    <property type="match status" value="1"/>
</dbReference>
<dbReference type="InterPro" id="IPR011547">
    <property type="entry name" value="SLC26A/SulP_dom"/>
</dbReference>
<feature type="transmembrane region" description="Helical" evidence="5">
    <location>
        <begin position="269"/>
        <end position="292"/>
    </location>
</feature>
<feature type="transmembrane region" description="Helical" evidence="5">
    <location>
        <begin position="304"/>
        <end position="321"/>
    </location>
</feature>
<dbReference type="SUPFAM" id="SSF52091">
    <property type="entry name" value="SpoIIaa-like"/>
    <property type="match status" value="1"/>
</dbReference>
<sequence length="594" mass="65698">MLQWLPYYNRHQFMGDMLAGLSLSSLFIPQALSYSIGLCRLPAKHGLYTISIPTLIYACLGMSPQLSVGPEATVSLMVGAGIAQHQKQPMDPESAAAIASLTAFFVGLFTLGLGLLRFGFLDSLMSRALLRGFITGVAIVVLIQQTIYLLGMDDIAKHAGITIASSSLDRVLFIISHLDAIHSPTAILSGCVLVALIMTSRIKKQSDTIFIRRIPELLLVVIISTAVCRIFRLDELGIDVLGQVGSPHQSPLPFPSWPYLPEGANMKNVLINAAVISIIGFVESIAAAKTFARKHNYFVSANRELVALGTCNVIGSLFQTFPAFGSLPRSKVNESMNPQTPMSGMVAGIATLIVTGYLLPHFYYIPQAMLNSIIFMAVVALLQELPHDLKFMWNMHAWQDIAMLTTTFIITMAFSLEYGTAIAVLFSLIITIKQTSYPRITVMGRVKESLYKFGPIKNSRGLVEHLEEVLIIRVEEPLYFVNTGQLKDRLRRIEHYGDLSVHPSEAPLRSSENLRYIIFDLGGMESIDASAVQILYEIIESYHARDIHVYIVKVQPYAFPLLERGDLLRLIGPRQLYNEVADAIQAVEYDISST</sequence>
<evidence type="ECO:0000256" key="5">
    <source>
        <dbReference type="SAM" id="Phobius"/>
    </source>
</evidence>
<keyword evidence="8" id="KW-1185">Reference proteome</keyword>
<keyword evidence="2 5" id="KW-0812">Transmembrane</keyword>
<dbReference type="Pfam" id="PF00916">
    <property type="entry name" value="Sulfate_transp"/>
    <property type="match status" value="1"/>
</dbReference>
<dbReference type="NCBIfam" id="TIGR00815">
    <property type="entry name" value="sulP"/>
    <property type="match status" value="1"/>
</dbReference>
<dbReference type="Gene3D" id="3.30.750.24">
    <property type="entry name" value="STAS domain"/>
    <property type="match status" value="1"/>
</dbReference>
<feature type="transmembrane region" description="Helical" evidence="5">
    <location>
        <begin position="95"/>
        <end position="116"/>
    </location>
</feature>
<dbReference type="AlphaFoldDB" id="A0A8H7S434"/>
<evidence type="ECO:0000313" key="7">
    <source>
        <dbReference type="EMBL" id="KAG2221098.1"/>
    </source>
</evidence>
<dbReference type="CDD" id="cd07042">
    <property type="entry name" value="STAS_SulP_like_sulfate_transporter"/>
    <property type="match status" value="1"/>
</dbReference>
<dbReference type="InterPro" id="IPR002645">
    <property type="entry name" value="STAS_dom"/>
</dbReference>
<organism evidence="7 8">
    <name type="scientific">Circinella minor</name>
    <dbReference type="NCBI Taxonomy" id="1195481"/>
    <lineage>
        <taxon>Eukaryota</taxon>
        <taxon>Fungi</taxon>
        <taxon>Fungi incertae sedis</taxon>
        <taxon>Mucoromycota</taxon>
        <taxon>Mucoromycotina</taxon>
        <taxon>Mucoromycetes</taxon>
        <taxon>Mucorales</taxon>
        <taxon>Lichtheimiaceae</taxon>
        <taxon>Circinella</taxon>
    </lineage>
</organism>
<feature type="transmembrane region" description="Helical" evidence="5">
    <location>
        <begin position="171"/>
        <end position="198"/>
    </location>
</feature>
<dbReference type="Pfam" id="PF01740">
    <property type="entry name" value="STAS"/>
    <property type="match status" value="1"/>
</dbReference>
<comment type="subcellular location">
    <subcellularLocation>
        <location evidence="1">Membrane</location>
        <topology evidence="1">Multi-pass membrane protein</topology>
    </subcellularLocation>
</comment>
<feature type="transmembrane region" description="Helical" evidence="5">
    <location>
        <begin position="364"/>
        <end position="382"/>
    </location>
</feature>
<evidence type="ECO:0000256" key="1">
    <source>
        <dbReference type="ARBA" id="ARBA00004141"/>
    </source>
</evidence>
<keyword evidence="4 5" id="KW-0472">Membrane</keyword>
<evidence type="ECO:0000256" key="3">
    <source>
        <dbReference type="ARBA" id="ARBA00022989"/>
    </source>
</evidence>
<feature type="domain" description="STAS" evidence="6">
    <location>
        <begin position="459"/>
        <end position="587"/>
    </location>
</feature>
<feature type="transmembrane region" description="Helical" evidence="5">
    <location>
        <begin position="128"/>
        <end position="151"/>
    </location>
</feature>